<comment type="similarity">
    <text evidence="2 8">Belongs to the UDP-glucose/GDP-mannose dehydrogenase family.</text>
</comment>
<dbReference type="AlphaFoldDB" id="A0A2U3KFG6"/>
<dbReference type="EC" id="1.1.1.22" evidence="3 8"/>
<dbReference type="InterPro" id="IPR008927">
    <property type="entry name" value="6-PGluconate_DH-like_C_sf"/>
</dbReference>
<reference evidence="13" key="1">
    <citation type="submission" date="2018-02" db="EMBL/GenBank/DDBJ databases">
        <authorList>
            <person name="Hausmann B."/>
        </authorList>
    </citation>
    <scope>NUCLEOTIDE SEQUENCE [LARGE SCALE GENOMIC DNA]</scope>
    <source>
        <strain evidence="13">Peat soil MAG SbA1</strain>
    </source>
</reference>
<dbReference type="OrthoDB" id="9803238at2"/>
<dbReference type="SUPFAM" id="SSF48179">
    <property type="entry name" value="6-phosphogluconate dehydrogenase C-terminal domain-like"/>
    <property type="match status" value="1"/>
</dbReference>
<dbReference type="Gene3D" id="1.20.5.100">
    <property type="entry name" value="Cytochrome c1, transmembrane anchor, C-terminal"/>
    <property type="match status" value="1"/>
</dbReference>
<evidence type="ECO:0000313" key="12">
    <source>
        <dbReference type="EMBL" id="SPF38415.1"/>
    </source>
</evidence>
<dbReference type="PANTHER" id="PTHR43750">
    <property type="entry name" value="UDP-GLUCOSE 6-DEHYDROGENASE TUAD"/>
    <property type="match status" value="1"/>
</dbReference>
<evidence type="ECO:0000256" key="1">
    <source>
        <dbReference type="ARBA" id="ARBA00004701"/>
    </source>
</evidence>
<evidence type="ECO:0000256" key="6">
    <source>
        <dbReference type="ARBA" id="ARBA00023027"/>
    </source>
</evidence>
<evidence type="ECO:0000256" key="10">
    <source>
        <dbReference type="PIRSR" id="PIRSR500134-3"/>
    </source>
</evidence>
<dbReference type="SMART" id="SM00984">
    <property type="entry name" value="UDPG_MGDP_dh_C"/>
    <property type="match status" value="1"/>
</dbReference>
<evidence type="ECO:0000256" key="2">
    <source>
        <dbReference type="ARBA" id="ARBA00006601"/>
    </source>
</evidence>
<dbReference type="InterPro" id="IPR017476">
    <property type="entry name" value="UDP-Glc/GDP-Man"/>
</dbReference>
<evidence type="ECO:0000256" key="3">
    <source>
        <dbReference type="ARBA" id="ARBA00012954"/>
    </source>
</evidence>
<keyword evidence="6 8" id="KW-0520">NAD</keyword>
<evidence type="ECO:0000256" key="8">
    <source>
        <dbReference type="PIRNR" id="PIRNR000124"/>
    </source>
</evidence>
<dbReference type="GO" id="GO:0003979">
    <property type="term" value="F:UDP-glucose 6-dehydrogenase activity"/>
    <property type="evidence" value="ECO:0007669"/>
    <property type="project" value="UniProtKB-EC"/>
</dbReference>
<dbReference type="Gene3D" id="3.40.50.720">
    <property type="entry name" value="NAD(P)-binding Rossmann-like Domain"/>
    <property type="match status" value="2"/>
</dbReference>
<feature type="binding site" evidence="9">
    <location>
        <position position="311"/>
    </location>
    <ligand>
        <name>substrate</name>
    </ligand>
</feature>
<dbReference type="SUPFAM" id="SSF52413">
    <property type="entry name" value="UDP-glucose/GDP-mannose dehydrogenase C-terminal domain"/>
    <property type="match status" value="1"/>
</dbReference>
<feature type="binding site" evidence="10">
    <location>
        <position position="35"/>
    </location>
    <ligand>
        <name>NAD(+)</name>
        <dbReference type="ChEBI" id="CHEBI:57540"/>
    </ligand>
</feature>
<dbReference type="GO" id="GO:0000271">
    <property type="term" value="P:polysaccharide biosynthetic process"/>
    <property type="evidence" value="ECO:0007669"/>
    <property type="project" value="InterPro"/>
</dbReference>
<evidence type="ECO:0000259" key="11">
    <source>
        <dbReference type="SMART" id="SM00984"/>
    </source>
</evidence>
<feature type="domain" description="UDP-glucose/GDP-mannose dehydrogenase C-terminal" evidence="11">
    <location>
        <begin position="304"/>
        <end position="406"/>
    </location>
</feature>
<dbReference type="SUPFAM" id="SSF51735">
    <property type="entry name" value="NAD(P)-binding Rossmann-fold domains"/>
    <property type="match status" value="1"/>
</dbReference>
<dbReference type="GO" id="GO:0051287">
    <property type="term" value="F:NAD binding"/>
    <property type="evidence" value="ECO:0007669"/>
    <property type="project" value="InterPro"/>
</dbReference>
<dbReference type="InterPro" id="IPR001732">
    <property type="entry name" value="UDP-Glc/GDP-Man_DH_N"/>
</dbReference>
<dbReference type="InterPro" id="IPR036291">
    <property type="entry name" value="NAD(P)-bd_dom_sf"/>
</dbReference>
<dbReference type="GO" id="GO:0006065">
    <property type="term" value="P:UDP-glucuronate biosynthetic process"/>
    <property type="evidence" value="ECO:0007669"/>
    <property type="project" value="UniProtKB-UniPathway"/>
</dbReference>
<evidence type="ECO:0000256" key="7">
    <source>
        <dbReference type="ARBA" id="ARBA00047473"/>
    </source>
</evidence>
<proteinExistence type="inferred from homology"/>
<sequence length="422" mass="45193">MQIGVYGSGYLGTVISACLADFGTPVSCCHPDRSRMVEMAQGNIPFFEKNLKEIIRRNVRAGRLAYSTDIESFARRTHVIFLAEDKAEHLTDVAVRIARLAPNPPILAIVTPVPVGTANALERTLKDSGLAATIVSQPMFFTDGCAVEDFNWPDRLILGATSNEAVQALKQIFHPLVMRGVPVIVTSQSTAELVREAATAFVATKISFINEVATLCERVNADAVNLALALGLDKKIAPRCLQPGAGMGGVFAESDMDSLAQLAESHGVSLKVLSAARDVNHLLADRLVEKIATALNSVENKEVGILGLAFKPNTNSVAGSSSVRLAETLVSKGAHVRAYDPVAIPEAKLCLNSSVRYCDSAYAAAEGSDALVVGTGWPEFRALDFDRIKHLLKKPVIVDTKNLLDSVRLRALGFEYVGVGRG</sequence>
<dbReference type="Pfam" id="PF03721">
    <property type="entry name" value="UDPG_MGDP_dh_N"/>
    <property type="match status" value="1"/>
</dbReference>
<comment type="catalytic activity">
    <reaction evidence="7 8">
        <text>UDP-alpha-D-glucose + 2 NAD(+) + H2O = UDP-alpha-D-glucuronate + 2 NADH + 3 H(+)</text>
        <dbReference type="Rhea" id="RHEA:23596"/>
        <dbReference type="ChEBI" id="CHEBI:15377"/>
        <dbReference type="ChEBI" id="CHEBI:15378"/>
        <dbReference type="ChEBI" id="CHEBI:57540"/>
        <dbReference type="ChEBI" id="CHEBI:57945"/>
        <dbReference type="ChEBI" id="CHEBI:58052"/>
        <dbReference type="ChEBI" id="CHEBI:58885"/>
        <dbReference type="EC" id="1.1.1.22"/>
    </reaction>
</comment>
<dbReference type="InterPro" id="IPR028357">
    <property type="entry name" value="UDPglc_DH_bac"/>
</dbReference>
<dbReference type="InterPro" id="IPR036220">
    <property type="entry name" value="UDP-Glc/GDP-Man_DH_C_sf"/>
</dbReference>
<dbReference type="PIRSF" id="PIRSF500134">
    <property type="entry name" value="UDPglc_DH_bac"/>
    <property type="match status" value="1"/>
</dbReference>
<evidence type="ECO:0000256" key="5">
    <source>
        <dbReference type="ARBA" id="ARBA00023002"/>
    </source>
</evidence>
<accession>A0A2U3KFG6</accession>
<feature type="binding site" evidence="9">
    <location>
        <position position="248"/>
    </location>
    <ligand>
        <name>substrate</name>
    </ligand>
</feature>
<keyword evidence="5 8" id="KW-0560">Oxidoreductase</keyword>
<name>A0A2U3KFG6_9BACT</name>
<dbReference type="Pfam" id="PF00984">
    <property type="entry name" value="UDPG_MGDP_dh"/>
    <property type="match status" value="1"/>
</dbReference>
<dbReference type="InterPro" id="IPR014026">
    <property type="entry name" value="UDP-Glc/GDP-Man_DH_dimer"/>
</dbReference>
<gene>
    <name evidence="12" type="ORF">SBA1_20116</name>
</gene>
<dbReference type="PIRSF" id="PIRSF000124">
    <property type="entry name" value="UDPglc_GDPman_dh"/>
    <property type="match status" value="1"/>
</dbReference>
<dbReference type="InterPro" id="IPR014027">
    <property type="entry name" value="UDP-Glc/GDP-Man_DH_C"/>
</dbReference>
<dbReference type="Pfam" id="PF03720">
    <property type="entry name" value="UDPG_MGDP_dh_C"/>
    <property type="match status" value="1"/>
</dbReference>
<evidence type="ECO:0000256" key="9">
    <source>
        <dbReference type="PIRSR" id="PIRSR500134-2"/>
    </source>
</evidence>
<dbReference type="UniPathway" id="UPA00038">
    <property type="reaction ID" value="UER00491"/>
</dbReference>
<evidence type="ECO:0000313" key="13">
    <source>
        <dbReference type="Proteomes" id="UP000238701"/>
    </source>
</evidence>
<dbReference type="Proteomes" id="UP000238701">
    <property type="component" value="Unassembled WGS sequence"/>
</dbReference>
<dbReference type="NCBIfam" id="TIGR03026">
    <property type="entry name" value="NDP-sugDHase"/>
    <property type="match status" value="1"/>
</dbReference>
<organism evidence="12 13">
    <name type="scientific">Candidatus Sulfotelmatobacter kueseliae</name>
    <dbReference type="NCBI Taxonomy" id="2042962"/>
    <lineage>
        <taxon>Bacteria</taxon>
        <taxon>Pseudomonadati</taxon>
        <taxon>Acidobacteriota</taxon>
        <taxon>Terriglobia</taxon>
        <taxon>Terriglobales</taxon>
        <taxon>Candidatus Korobacteraceae</taxon>
        <taxon>Candidatus Sulfotelmatobacter</taxon>
    </lineage>
</organism>
<comment type="pathway">
    <text evidence="1">Nucleotide-sugar biosynthesis; UDP-alpha-D-glucuronate biosynthesis; UDP-alpha-D-glucuronate from UDP-alpha-D-glucose: step 1/1.</text>
</comment>
<evidence type="ECO:0000256" key="4">
    <source>
        <dbReference type="ARBA" id="ARBA00015132"/>
    </source>
</evidence>
<dbReference type="EMBL" id="OMOD01000111">
    <property type="protein sequence ID" value="SPF38415.1"/>
    <property type="molecule type" value="Genomic_DNA"/>
</dbReference>
<protein>
    <recommendedName>
        <fullName evidence="4 8">UDP-glucose 6-dehydrogenase</fullName>
        <ecNumber evidence="3 8">1.1.1.22</ecNumber>
    </recommendedName>
</protein>
<dbReference type="PANTHER" id="PTHR43750:SF3">
    <property type="entry name" value="UDP-GLUCOSE 6-DEHYDROGENASE TUAD"/>
    <property type="match status" value="1"/>
</dbReference>